<comment type="caution">
    <text evidence="3">The sequence shown here is derived from an EMBL/GenBank/DDBJ whole genome shotgun (WGS) entry which is preliminary data.</text>
</comment>
<evidence type="ECO:0000256" key="1">
    <source>
        <dbReference type="ARBA" id="ARBA00007689"/>
    </source>
</evidence>
<keyword evidence="4" id="KW-1185">Reference proteome</keyword>
<name>A0ABT5QGN9_9GAMM</name>
<evidence type="ECO:0000313" key="3">
    <source>
        <dbReference type="EMBL" id="MDD1780145.1"/>
    </source>
</evidence>
<dbReference type="InterPro" id="IPR011008">
    <property type="entry name" value="Dimeric_a/b-barrel"/>
</dbReference>
<gene>
    <name evidence="3" type="ORF">LRP49_02930</name>
</gene>
<accession>A0ABT5QGN9</accession>
<evidence type="ECO:0000313" key="4">
    <source>
        <dbReference type="Proteomes" id="UP001149821"/>
    </source>
</evidence>
<dbReference type="Gene3D" id="3.30.70.1060">
    <property type="entry name" value="Dimeric alpha+beta barrel"/>
    <property type="match status" value="1"/>
</dbReference>
<dbReference type="InterPro" id="IPR005545">
    <property type="entry name" value="YCII"/>
</dbReference>
<feature type="domain" description="YCII-related" evidence="2">
    <location>
        <begin position="1"/>
        <end position="86"/>
    </location>
</feature>
<proteinExistence type="inferred from homology"/>
<sequence length="96" mass="11260">MRLAVIFKDQPEMMLHREKYQDRHFAYLDKHHSEILIGGGLRNAPGAEFVGSLWILEVDSFERAEELVQNDPYYVPELREYEVLVWGKAGDRKVVL</sequence>
<organism evidence="3 4">
    <name type="scientific">Enterovibrio qingdaonensis</name>
    <dbReference type="NCBI Taxonomy" id="2899818"/>
    <lineage>
        <taxon>Bacteria</taxon>
        <taxon>Pseudomonadati</taxon>
        <taxon>Pseudomonadota</taxon>
        <taxon>Gammaproteobacteria</taxon>
        <taxon>Vibrionales</taxon>
        <taxon>Vibrionaceae</taxon>
        <taxon>Enterovibrio</taxon>
    </lineage>
</organism>
<reference evidence="3" key="1">
    <citation type="submission" date="2021-12" db="EMBL/GenBank/DDBJ databases">
        <title>Enterovibrio ZSDZ35 sp. nov. and Enterovibrio ZSDZ42 sp. nov., isolated from coastal seawater in Qingdao.</title>
        <authorList>
            <person name="Zhang P."/>
        </authorList>
    </citation>
    <scope>NUCLEOTIDE SEQUENCE</scope>
    <source>
        <strain evidence="3">ZSDZ35</strain>
    </source>
</reference>
<protein>
    <submittedName>
        <fullName evidence="3">YciI family protein</fullName>
    </submittedName>
</protein>
<dbReference type="Pfam" id="PF03795">
    <property type="entry name" value="YCII"/>
    <property type="match status" value="1"/>
</dbReference>
<dbReference type="EMBL" id="JAJUBB010000002">
    <property type="protein sequence ID" value="MDD1780145.1"/>
    <property type="molecule type" value="Genomic_DNA"/>
</dbReference>
<dbReference type="Proteomes" id="UP001149821">
    <property type="component" value="Unassembled WGS sequence"/>
</dbReference>
<dbReference type="RefSeq" id="WP_274140104.1">
    <property type="nucleotide sequence ID" value="NZ_JAJUBB010000002.1"/>
</dbReference>
<dbReference type="SUPFAM" id="SSF54909">
    <property type="entry name" value="Dimeric alpha+beta barrel"/>
    <property type="match status" value="1"/>
</dbReference>
<comment type="similarity">
    <text evidence="1">Belongs to the YciI family.</text>
</comment>
<evidence type="ECO:0000259" key="2">
    <source>
        <dbReference type="Pfam" id="PF03795"/>
    </source>
</evidence>